<dbReference type="PRINTS" id="PR00413">
    <property type="entry name" value="HADHALOGNASE"/>
</dbReference>
<dbReference type="OMA" id="DTLCNTW"/>
<name>A0A088E375_9CREN</name>
<organism evidence="2 3">
    <name type="scientific">Metallosphaera sedula</name>
    <dbReference type="NCBI Taxonomy" id="43687"/>
    <lineage>
        <taxon>Archaea</taxon>
        <taxon>Thermoproteota</taxon>
        <taxon>Thermoprotei</taxon>
        <taxon>Sulfolobales</taxon>
        <taxon>Sulfolobaceae</taxon>
        <taxon>Metallosphaera</taxon>
    </lineage>
</organism>
<dbReference type="NCBIfam" id="TIGR01549">
    <property type="entry name" value="HAD-SF-IA-v1"/>
    <property type="match status" value="1"/>
</dbReference>
<comment type="similarity">
    <text evidence="1">Belongs to the HAD-like hydrolase superfamily.</text>
</comment>
<gene>
    <name evidence="2" type="ORF">HA72_0732</name>
</gene>
<evidence type="ECO:0000256" key="1">
    <source>
        <dbReference type="ARBA" id="ARBA00007958"/>
    </source>
</evidence>
<accession>A0A088E375</accession>
<dbReference type="SFLD" id="SFLDG01129">
    <property type="entry name" value="C1.5:_HAD__Beta-PGM__Phosphata"/>
    <property type="match status" value="1"/>
</dbReference>
<dbReference type="Gene3D" id="1.10.150.660">
    <property type="match status" value="1"/>
</dbReference>
<dbReference type="SUPFAM" id="SSF56784">
    <property type="entry name" value="HAD-like"/>
    <property type="match status" value="1"/>
</dbReference>
<dbReference type="EMBL" id="CP008822">
    <property type="protein sequence ID" value="AIM26894.1"/>
    <property type="molecule type" value="Genomic_DNA"/>
</dbReference>
<dbReference type="GO" id="GO:0016787">
    <property type="term" value="F:hydrolase activity"/>
    <property type="evidence" value="ECO:0007669"/>
    <property type="project" value="UniProtKB-KW"/>
</dbReference>
<dbReference type="AlphaFoldDB" id="A0A088E375"/>
<protein>
    <submittedName>
        <fullName evidence="2">HAD-superfamily hydrolase, subfamily IA, variant 1</fullName>
    </submittedName>
</protein>
<dbReference type="InterPro" id="IPR023214">
    <property type="entry name" value="HAD_sf"/>
</dbReference>
<dbReference type="InterPro" id="IPR051828">
    <property type="entry name" value="HAD-like_hydrolase_domain"/>
</dbReference>
<evidence type="ECO:0000313" key="3">
    <source>
        <dbReference type="Proteomes" id="UP000029084"/>
    </source>
</evidence>
<evidence type="ECO:0000313" key="2">
    <source>
        <dbReference type="EMBL" id="AIM26894.1"/>
    </source>
</evidence>
<keyword evidence="2" id="KW-0378">Hydrolase</keyword>
<dbReference type="SFLD" id="SFLDS00003">
    <property type="entry name" value="Haloacid_Dehalogenase"/>
    <property type="match status" value="1"/>
</dbReference>
<dbReference type="InterPro" id="IPR036412">
    <property type="entry name" value="HAD-like_sf"/>
</dbReference>
<dbReference type="PANTHER" id="PTHR46191">
    <property type="match status" value="1"/>
</dbReference>
<sequence length="225" mass="25931">MRSDMTAIFVDMGDTLVKFVPRMHESIAKAMAEEGLEVNEREVYRALMKHMGKANFPHPDHDGLSQLDFYDILYEMGKPADPQVVKRLSSRNYLSEHFELYEDALPFLREVKAMGFKVILVTNTTRKVHTILKTLDLYRYLDGVIASCDVGVMKPNPKIFYHAIKEAGEEGIHIGDVYEIDYVGARRAYLNAILVDRFGFYPEVKENKVSDLYQALELIKEKLKF</sequence>
<dbReference type="Pfam" id="PF00702">
    <property type="entry name" value="Hydrolase"/>
    <property type="match status" value="1"/>
</dbReference>
<dbReference type="InterPro" id="IPR006439">
    <property type="entry name" value="HAD-SF_hydro_IA"/>
</dbReference>
<dbReference type="Proteomes" id="UP000029084">
    <property type="component" value="Chromosome"/>
</dbReference>
<dbReference type="PANTHER" id="PTHR46191:SF2">
    <property type="entry name" value="HALOACID DEHALOGENASE-LIKE HYDROLASE DOMAIN-CONTAINING PROTEIN 3"/>
    <property type="match status" value="1"/>
</dbReference>
<dbReference type="Gene3D" id="3.40.50.1000">
    <property type="entry name" value="HAD superfamily/HAD-like"/>
    <property type="match status" value="1"/>
</dbReference>
<reference evidence="2 3" key="1">
    <citation type="journal article" date="2014" name="J. Bacteriol.">
        <title>Role of an Archaeal PitA Transporter in the Copper and Arsenic Resistance of Metallosphaera sedula, an Extreme Thermoacidophile.</title>
        <authorList>
            <person name="McCarthy S."/>
            <person name="Ai C."/>
            <person name="Wheaton G."/>
            <person name="Tevatia R."/>
            <person name="Eckrich V."/>
            <person name="Kelly R."/>
            <person name="Blum P."/>
        </authorList>
    </citation>
    <scope>NUCLEOTIDE SEQUENCE [LARGE SCALE GENOMIC DNA]</scope>
    <source>
        <strain evidence="2 3">CuR1</strain>
    </source>
</reference>
<proteinExistence type="inferred from homology"/>